<proteinExistence type="predicted"/>
<keyword evidence="1" id="KW-0732">Signal</keyword>
<organism evidence="2 3">
    <name type="scientific">Idiomarina seosinensis</name>
    <dbReference type="NCBI Taxonomy" id="281739"/>
    <lineage>
        <taxon>Bacteria</taxon>
        <taxon>Pseudomonadati</taxon>
        <taxon>Pseudomonadota</taxon>
        <taxon>Gammaproteobacteria</taxon>
        <taxon>Alteromonadales</taxon>
        <taxon>Idiomarinaceae</taxon>
        <taxon>Idiomarina</taxon>
    </lineage>
</organism>
<dbReference type="AlphaFoldDB" id="A0A432ZHT3"/>
<keyword evidence="3" id="KW-1185">Reference proteome</keyword>
<evidence type="ECO:0000256" key="1">
    <source>
        <dbReference type="SAM" id="SignalP"/>
    </source>
</evidence>
<protein>
    <recommendedName>
        <fullName evidence="4">PEGA domain-containing protein</fullName>
    </recommendedName>
</protein>
<evidence type="ECO:0000313" key="2">
    <source>
        <dbReference type="EMBL" id="RUO77518.1"/>
    </source>
</evidence>
<dbReference type="OrthoDB" id="6240410at2"/>
<comment type="caution">
    <text evidence="2">The sequence shown here is derived from an EMBL/GenBank/DDBJ whole genome shotgun (WGS) entry which is preliminary data.</text>
</comment>
<accession>A0A432ZHT3</accession>
<gene>
    <name evidence="2" type="ORF">CWI81_03305</name>
</gene>
<dbReference type="PROSITE" id="PS51257">
    <property type="entry name" value="PROKAR_LIPOPROTEIN"/>
    <property type="match status" value="1"/>
</dbReference>
<evidence type="ECO:0000313" key="3">
    <source>
        <dbReference type="Proteomes" id="UP000287908"/>
    </source>
</evidence>
<dbReference type="EMBL" id="PIQF01000001">
    <property type="protein sequence ID" value="RUO77518.1"/>
    <property type="molecule type" value="Genomic_DNA"/>
</dbReference>
<feature type="chain" id="PRO_5019412177" description="PEGA domain-containing protein" evidence="1">
    <location>
        <begin position="20"/>
        <end position="109"/>
    </location>
</feature>
<dbReference type="Proteomes" id="UP000287908">
    <property type="component" value="Unassembled WGS sequence"/>
</dbReference>
<reference evidence="2 3" key="1">
    <citation type="journal article" date="2011" name="Front. Microbiol.">
        <title>Genomic signatures of strain selection and enhancement in Bacillus atrophaeus var. globigii, a historical biowarfare simulant.</title>
        <authorList>
            <person name="Gibbons H.S."/>
            <person name="Broomall S.M."/>
            <person name="McNew L.A."/>
            <person name="Daligault H."/>
            <person name="Chapman C."/>
            <person name="Bruce D."/>
            <person name="Karavis M."/>
            <person name="Krepps M."/>
            <person name="McGregor P.A."/>
            <person name="Hong C."/>
            <person name="Park K.H."/>
            <person name="Akmal A."/>
            <person name="Feldman A."/>
            <person name="Lin J.S."/>
            <person name="Chang W.E."/>
            <person name="Higgs B.W."/>
            <person name="Demirev P."/>
            <person name="Lindquist J."/>
            <person name="Liem A."/>
            <person name="Fochler E."/>
            <person name="Read T.D."/>
            <person name="Tapia R."/>
            <person name="Johnson S."/>
            <person name="Bishop-Lilly K.A."/>
            <person name="Detter C."/>
            <person name="Han C."/>
            <person name="Sozhamannan S."/>
            <person name="Rosenzweig C.N."/>
            <person name="Skowronski E.W."/>
        </authorList>
    </citation>
    <scope>NUCLEOTIDE SEQUENCE [LARGE SCALE GENOMIC DNA]</scope>
    <source>
        <strain evidence="2 3">CL-SP19</strain>
    </source>
</reference>
<feature type="signal peptide" evidence="1">
    <location>
        <begin position="1"/>
        <end position="19"/>
    </location>
</feature>
<evidence type="ECO:0008006" key="4">
    <source>
        <dbReference type="Google" id="ProtNLM"/>
    </source>
</evidence>
<dbReference type="RefSeq" id="WP_126783790.1">
    <property type="nucleotide sequence ID" value="NZ_PIQF01000001.1"/>
</dbReference>
<sequence length="109" mass="12235">MKKALLLAASLSLLTTACAYQPHQETQVVDDRPQVSFVWQHDSVDADQAEVYVDGQRFGTVSEFAYPDNAVPVLIGEHVIEVRHGDTVLYSKRDYFGESISYKLEVTND</sequence>
<name>A0A432ZHT3_9GAMM</name>